<accession>A0A8D9CZS5</accession>
<gene>
    <name evidence="1" type="ORF">BRAPAZ1V2_A09P46550.2</name>
</gene>
<dbReference type="Gramene" id="A09p46550.2_BraZ1">
    <property type="protein sequence ID" value="A09p46550.2_BraZ1.CDS.1"/>
    <property type="gene ID" value="A09g46550.2_BraZ1"/>
</dbReference>
<dbReference type="AlphaFoldDB" id="A0A8D9CZS5"/>
<organism evidence="1 2">
    <name type="scientific">Brassica campestris</name>
    <name type="common">Field mustard</name>
    <dbReference type="NCBI Taxonomy" id="3711"/>
    <lineage>
        <taxon>Eukaryota</taxon>
        <taxon>Viridiplantae</taxon>
        <taxon>Streptophyta</taxon>
        <taxon>Embryophyta</taxon>
        <taxon>Tracheophyta</taxon>
        <taxon>Spermatophyta</taxon>
        <taxon>Magnoliopsida</taxon>
        <taxon>eudicotyledons</taxon>
        <taxon>Gunneridae</taxon>
        <taxon>Pentapetalae</taxon>
        <taxon>rosids</taxon>
        <taxon>malvids</taxon>
        <taxon>Brassicales</taxon>
        <taxon>Brassicaceae</taxon>
        <taxon>Brassiceae</taxon>
        <taxon>Brassica</taxon>
    </lineage>
</organism>
<protein>
    <submittedName>
        <fullName evidence="1">Uncharacterized protein</fullName>
    </submittedName>
</protein>
<proteinExistence type="predicted"/>
<evidence type="ECO:0000313" key="1">
    <source>
        <dbReference type="EMBL" id="CAG7864188.1"/>
    </source>
</evidence>
<evidence type="ECO:0000313" key="2">
    <source>
        <dbReference type="Proteomes" id="UP000694005"/>
    </source>
</evidence>
<dbReference type="EMBL" id="LS974625">
    <property type="protein sequence ID" value="CAG7864188.1"/>
    <property type="molecule type" value="Genomic_DNA"/>
</dbReference>
<dbReference type="Proteomes" id="UP000694005">
    <property type="component" value="Chromosome A09"/>
</dbReference>
<reference evidence="1 2" key="1">
    <citation type="submission" date="2021-07" db="EMBL/GenBank/DDBJ databases">
        <authorList>
            <consortium name="Genoscope - CEA"/>
            <person name="William W."/>
        </authorList>
    </citation>
    <scope>NUCLEOTIDE SEQUENCE [LARGE SCALE GENOMIC DNA]</scope>
</reference>
<sequence length="48" mass="5002">MRRRLPGGERMVAGCGGSGERPAEMAACALHARKLPPARVGASRRISG</sequence>
<name>A0A8D9CZS5_BRACM</name>